<dbReference type="Pfam" id="PF00580">
    <property type="entry name" value="UvrD-helicase"/>
    <property type="match status" value="1"/>
</dbReference>
<evidence type="ECO:0000256" key="1">
    <source>
        <dbReference type="ARBA" id="ARBA00022741"/>
    </source>
</evidence>
<feature type="binding site" evidence="5">
    <location>
        <begin position="251"/>
        <end position="258"/>
    </location>
    <ligand>
        <name>ATP</name>
        <dbReference type="ChEBI" id="CHEBI:30616"/>
    </ligand>
</feature>
<protein>
    <submittedName>
        <fullName evidence="8">AAA family ATPase</fullName>
    </submittedName>
</protein>
<dbReference type="GO" id="GO:0016787">
    <property type="term" value="F:hydrolase activity"/>
    <property type="evidence" value="ECO:0007669"/>
    <property type="project" value="UniProtKB-UniRule"/>
</dbReference>
<dbReference type="InterPro" id="IPR027417">
    <property type="entry name" value="P-loop_NTPase"/>
</dbReference>
<feature type="region of interest" description="Disordered" evidence="6">
    <location>
        <begin position="1"/>
        <end position="22"/>
    </location>
</feature>
<evidence type="ECO:0000259" key="7">
    <source>
        <dbReference type="PROSITE" id="PS51198"/>
    </source>
</evidence>
<feature type="region of interest" description="Disordered" evidence="6">
    <location>
        <begin position="600"/>
        <end position="621"/>
    </location>
</feature>
<dbReference type="PANTHER" id="PTHR11070:SF45">
    <property type="entry name" value="DNA 3'-5' HELICASE"/>
    <property type="match status" value="1"/>
</dbReference>
<dbReference type="PROSITE" id="PS51198">
    <property type="entry name" value="UVRD_HELICASE_ATP_BIND"/>
    <property type="match status" value="1"/>
</dbReference>
<dbReference type="GO" id="GO:0003677">
    <property type="term" value="F:DNA binding"/>
    <property type="evidence" value="ECO:0007669"/>
    <property type="project" value="InterPro"/>
</dbReference>
<gene>
    <name evidence="8" type="ORF">JK359_35170</name>
</gene>
<dbReference type="GO" id="GO:0005829">
    <property type="term" value="C:cytosol"/>
    <property type="evidence" value="ECO:0007669"/>
    <property type="project" value="TreeGrafter"/>
</dbReference>
<dbReference type="GO" id="GO:0043138">
    <property type="term" value="F:3'-5' DNA helicase activity"/>
    <property type="evidence" value="ECO:0007669"/>
    <property type="project" value="TreeGrafter"/>
</dbReference>
<accession>A0A937ERJ2</accession>
<evidence type="ECO:0000313" key="8">
    <source>
        <dbReference type="EMBL" id="MBL1087150.1"/>
    </source>
</evidence>
<dbReference type="FunFam" id="3.40.50.300:FF:001426">
    <property type="entry name" value="DNA helicase"/>
    <property type="match status" value="1"/>
</dbReference>
<dbReference type="InterPro" id="IPR014016">
    <property type="entry name" value="UvrD-like_ATP-bd"/>
</dbReference>
<evidence type="ECO:0000256" key="4">
    <source>
        <dbReference type="ARBA" id="ARBA00022840"/>
    </source>
</evidence>
<reference evidence="8" key="1">
    <citation type="submission" date="2021-01" db="EMBL/GenBank/DDBJ databases">
        <title>WGS of actinomycetes isolated from Thailand.</title>
        <authorList>
            <person name="Thawai C."/>
        </authorList>
    </citation>
    <scope>NUCLEOTIDE SEQUENCE</scope>
    <source>
        <strain evidence="8">RCU-197</strain>
    </source>
</reference>
<evidence type="ECO:0000313" key="9">
    <source>
        <dbReference type="Proteomes" id="UP000661858"/>
    </source>
</evidence>
<dbReference type="SUPFAM" id="SSF52540">
    <property type="entry name" value="P-loop containing nucleoside triphosphate hydrolases"/>
    <property type="match status" value="1"/>
</dbReference>
<keyword evidence="2 5" id="KW-0378">Hydrolase</keyword>
<keyword evidence="4 5" id="KW-0067">ATP-binding</keyword>
<organism evidence="8 9">
    <name type="scientific">Streptomyces actinomycinicus</name>
    <dbReference type="NCBI Taxonomy" id="1695166"/>
    <lineage>
        <taxon>Bacteria</taxon>
        <taxon>Bacillati</taxon>
        <taxon>Actinomycetota</taxon>
        <taxon>Actinomycetes</taxon>
        <taxon>Kitasatosporales</taxon>
        <taxon>Streptomycetaceae</taxon>
        <taxon>Streptomyces</taxon>
    </lineage>
</organism>
<keyword evidence="3 5" id="KW-0347">Helicase</keyword>
<evidence type="ECO:0000256" key="3">
    <source>
        <dbReference type="ARBA" id="ARBA00022806"/>
    </source>
</evidence>
<dbReference type="EMBL" id="JAERRK010000028">
    <property type="protein sequence ID" value="MBL1087150.1"/>
    <property type="molecule type" value="Genomic_DNA"/>
</dbReference>
<feature type="domain" description="UvrD-like helicase ATP-binding" evidence="7">
    <location>
        <begin position="230"/>
        <end position="638"/>
    </location>
</feature>
<dbReference type="InterPro" id="IPR000212">
    <property type="entry name" value="DNA_helicase_UvrD/REP"/>
</dbReference>
<sequence length="795" mass="86663">MAAQVQQSAVGSVHDAQDSVRDREISVEQEHLDRVYRRLEEKIHDAEFLLSDAAKRGQVGTPGALAERDAQVYRAGIHLNRLNNEFEDFLFGRIDLLLGKDGKKGPDGAYTSVEPAEGAVRDDGTADIAETLHIGRIGVLDEDYAPLVIDWRAPAAAPFYRATPVQPGRVVRRRVIRSKGRRVLGVEDDLMRPELTARLDGRELPVIGDGALMAALGQARSHTMRDIVSSIQAEQDLVVRAPAASVTYVEGGPGTGKTAVALHRAAYLLYQDRRRYAGGILIVSPTPLLVAYTEGVLPSLGEEGQVAIRAIGSLVDGVEATLYDSPAVARAKGSYRMLKVLRKAARGALELGPAAPAGRAAPDEDGEQRPVTGPPARLRVVAFGRRLELEADELERIRRTALSGTAPVNLLRPRARRLLLDALWARSGAAARHADPELAAELRASFDEDVTTEDAFITFLDAWWPELTPKAVLAAMADEKRLGRWARRILNPGEVRKVARSLKRDGHSVHDIAVLDELQAILGAPHRPRKKRELDPLDQLTGLEELMPVREETQRERAERLAQERTEYAHVIVDEAQDLTPMQWRMVGRRGRHATWTVVGDPAQSSWSDPDEAAEARDEALGTRPRRRFQLTVNYRNPSEIAELAAKVLALAMPGSEAPRAVRSTGVEPRFVSTGAGPDTAVRESLGQTVRAEAGRLLGLVDGTVGVVVAMNRREEARRWLAGLGDRVVALGSLEAKGLEYDATVVVSPAEIADESPAGLRVLYVALTRATQQLTVVSGERDEPDAAGVPDLLRD</sequence>
<dbReference type="Gene3D" id="3.40.50.300">
    <property type="entry name" value="P-loop containing nucleotide triphosphate hydrolases"/>
    <property type="match status" value="3"/>
</dbReference>
<dbReference type="RefSeq" id="WP_201843697.1">
    <property type="nucleotide sequence ID" value="NZ_JAERRK010000028.1"/>
</dbReference>
<dbReference type="Pfam" id="PF13538">
    <property type="entry name" value="UvrD_C_2"/>
    <property type="match status" value="1"/>
</dbReference>
<dbReference type="Proteomes" id="UP000661858">
    <property type="component" value="Unassembled WGS sequence"/>
</dbReference>
<evidence type="ECO:0000256" key="2">
    <source>
        <dbReference type="ARBA" id="ARBA00022801"/>
    </source>
</evidence>
<feature type="region of interest" description="Disordered" evidence="6">
    <location>
        <begin position="354"/>
        <end position="374"/>
    </location>
</feature>
<evidence type="ECO:0000256" key="6">
    <source>
        <dbReference type="SAM" id="MobiDB-lite"/>
    </source>
</evidence>
<name>A0A937ERJ2_9ACTN</name>
<dbReference type="AlphaFoldDB" id="A0A937ERJ2"/>
<keyword evidence="9" id="KW-1185">Reference proteome</keyword>
<dbReference type="GO" id="GO:0000725">
    <property type="term" value="P:recombinational repair"/>
    <property type="evidence" value="ECO:0007669"/>
    <property type="project" value="TreeGrafter"/>
</dbReference>
<proteinExistence type="predicted"/>
<keyword evidence="1 5" id="KW-0547">Nucleotide-binding</keyword>
<feature type="compositionally biased region" description="Polar residues" evidence="6">
    <location>
        <begin position="1"/>
        <end position="10"/>
    </location>
</feature>
<dbReference type="PANTHER" id="PTHR11070">
    <property type="entry name" value="UVRD / RECB / PCRA DNA HELICASE FAMILY MEMBER"/>
    <property type="match status" value="1"/>
</dbReference>
<dbReference type="InterPro" id="IPR027785">
    <property type="entry name" value="UvrD-like_helicase_C"/>
</dbReference>
<comment type="caution">
    <text evidence="8">The sequence shown here is derived from an EMBL/GenBank/DDBJ whole genome shotgun (WGS) entry which is preliminary data.</text>
</comment>
<evidence type="ECO:0000256" key="5">
    <source>
        <dbReference type="PROSITE-ProRule" id="PRU00560"/>
    </source>
</evidence>
<dbReference type="GO" id="GO:0005524">
    <property type="term" value="F:ATP binding"/>
    <property type="evidence" value="ECO:0007669"/>
    <property type="project" value="UniProtKB-UniRule"/>
</dbReference>